<dbReference type="EMBL" id="FNYR01000033">
    <property type="protein sequence ID" value="SEJ23025.1"/>
    <property type="molecule type" value="Genomic_DNA"/>
</dbReference>
<evidence type="ECO:0000313" key="2">
    <source>
        <dbReference type="EMBL" id="SEJ23025.1"/>
    </source>
</evidence>
<keyword evidence="3" id="KW-1185">Reference proteome</keyword>
<gene>
    <name evidence="2" type="ORF">SAMN05444271_1338</name>
</gene>
<accession>A0A2H4Q181</accession>
<dbReference type="STRING" id="1073996.SAMN05444271_1338"/>
<reference evidence="2 3" key="1">
    <citation type="submission" date="2016-10" db="EMBL/GenBank/DDBJ databases">
        <authorList>
            <person name="de Groot N.N."/>
        </authorList>
    </citation>
    <scope>NUCLEOTIDE SEQUENCE [LARGE SCALE GENOMIC DNA]</scope>
    <source>
        <strain evidence="2 3">DSM 22187</strain>
    </source>
</reference>
<dbReference type="OrthoDB" id="342001at2157"/>
<feature type="transmembrane region" description="Helical" evidence="1">
    <location>
        <begin position="34"/>
        <end position="55"/>
    </location>
</feature>
<dbReference type="RefSeq" id="WP_089673552.1">
    <property type="nucleotide sequence ID" value="NZ_CP024845.1"/>
</dbReference>
<dbReference type="GeneID" id="35002157"/>
<dbReference type="AlphaFoldDB" id="A0A1H6XEP2"/>
<dbReference type="KEGG" id="hae:halTADL_1347"/>
<proteinExistence type="predicted"/>
<evidence type="ECO:0000256" key="1">
    <source>
        <dbReference type="SAM" id="Phobius"/>
    </source>
</evidence>
<dbReference type="Proteomes" id="UP000198888">
    <property type="component" value="Unassembled WGS sequence"/>
</dbReference>
<sequence length="74" mass="7645">MNALVDFVVRLLGDAIQMPGLFGEVALADPLSPLIMAVGTVFVVTAVAAMGYPLLGALGIPLPRLGRGPDDKIE</sequence>
<evidence type="ECO:0000313" key="3">
    <source>
        <dbReference type="Proteomes" id="UP000198888"/>
    </source>
</evidence>
<dbReference type="Pfam" id="PF26067">
    <property type="entry name" value="DUF8024"/>
    <property type="match status" value="1"/>
</dbReference>
<keyword evidence="1" id="KW-0812">Transmembrane</keyword>
<protein>
    <submittedName>
        <fullName evidence="2">Uncharacterized protein</fullName>
    </submittedName>
</protein>
<accession>A0A1H6XEP2</accession>
<dbReference type="InterPro" id="IPR058337">
    <property type="entry name" value="DUF8024"/>
</dbReference>
<keyword evidence="1" id="KW-0472">Membrane</keyword>
<keyword evidence="1" id="KW-1133">Transmembrane helix</keyword>
<organism evidence="2 3">
    <name type="scientific">Halohasta litchfieldiae</name>
    <dbReference type="NCBI Taxonomy" id="1073996"/>
    <lineage>
        <taxon>Archaea</taxon>
        <taxon>Methanobacteriati</taxon>
        <taxon>Methanobacteriota</taxon>
        <taxon>Stenosarchaea group</taxon>
        <taxon>Halobacteria</taxon>
        <taxon>Halobacteriales</taxon>
        <taxon>Haloferacaceae</taxon>
        <taxon>Halohasta</taxon>
    </lineage>
</organism>
<name>A0A1H6XEP2_9EURY</name>